<protein>
    <submittedName>
        <fullName evidence="4">N-acetyltransferase</fullName>
    </submittedName>
</protein>
<gene>
    <name evidence="4" type="ORF">DQL93_05560</name>
</gene>
<dbReference type="InterPro" id="IPR016181">
    <property type="entry name" value="Acyl_CoA_acyltransferase"/>
</dbReference>
<dbReference type="AlphaFoldDB" id="A0A3G6JEG0"/>
<evidence type="ECO:0000313" key="4">
    <source>
        <dbReference type="EMBL" id="AZA16066.1"/>
    </source>
</evidence>
<evidence type="ECO:0000256" key="2">
    <source>
        <dbReference type="ARBA" id="ARBA00023315"/>
    </source>
</evidence>
<dbReference type="GO" id="GO:0008080">
    <property type="term" value="F:N-acetyltransferase activity"/>
    <property type="evidence" value="ECO:0007669"/>
    <property type="project" value="UniProtKB-ARBA"/>
</dbReference>
<keyword evidence="1 4" id="KW-0808">Transferase</keyword>
<dbReference type="CDD" id="cd04301">
    <property type="entry name" value="NAT_SF"/>
    <property type="match status" value="1"/>
</dbReference>
<dbReference type="Gene3D" id="3.40.630.30">
    <property type="match status" value="1"/>
</dbReference>
<evidence type="ECO:0000256" key="1">
    <source>
        <dbReference type="ARBA" id="ARBA00022679"/>
    </source>
</evidence>
<organism evidence="4">
    <name type="scientific">Lactobacillus delbrueckii subsp. lactis</name>
    <dbReference type="NCBI Taxonomy" id="29397"/>
    <lineage>
        <taxon>Bacteria</taxon>
        <taxon>Bacillati</taxon>
        <taxon>Bacillota</taxon>
        <taxon>Bacilli</taxon>
        <taxon>Lactobacillales</taxon>
        <taxon>Lactobacillaceae</taxon>
        <taxon>Lactobacillus</taxon>
    </lineage>
</organism>
<dbReference type="PANTHER" id="PTHR10908">
    <property type="entry name" value="SEROTONIN N-ACETYLTRANSFERASE"/>
    <property type="match status" value="1"/>
</dbReference>
<proteinExistence type="predicted"/>
<dbReference type="PROSITE" id="PS51186">
    <property type="entry name" value="GNAT"/>
    <property type="match status" value="1"/>
</dbReference>
<dbReference type="InterPro" id="IPR000182">
    <property type="entry name" value="GNAT_dom"/>
</dbReference>
<dbReference type="PANTHER" id="PTHR10908:SF0">
    <property type="entry name" value="SEROTONIN N-ACETYLTRANSFERASE"/>
    <property type="match status" value="1"/>
</dbReference>
<name>A0A3G6JEG0_LACDL</name>
<evidence type="ECO:0000259" key="3">
    <source>
        <dbReference type="PROSITE" id="PS51186"/>
    </source>
</evidence>
<dbReference type="RefSeq" id="WP_072547383.1">
    <property type="nucleotide sequence ID" value="NZ_CP046131.1"/>
</dbReference>
<sequence length="167" mass="19034">MLKFDQARAEDLDRIVEIERAGFNEAEAGSPAQYKERIQKFTGSFLVARNLEEEIVGFITGPVVDSKYDYIEDWMYEKETESLAGPGGNQMVLTIAVHPDYRGQGIGSQLLDRFAETAKEMKRGRIALTCLEDRVPFYEKNGYVNHGQAESEHAGEIWYNMIKMIED</sequence>
<accession>A0A3G6JEG0</accession>
<dbReference type="Pfam" id="PF13508">
    <property type="entry name" value="Acetyltransf_7"/>
    <property type="match status" value="1"/>
</dbReference>
<feature type="domain" description="N-acetyltransferase" evidence="3">
    <location>
        <begin position="2"/>
        <end position="166"/>
    </location>
</feature>
<reference evidence="4" key="1">
    <citation type="submission" date="2018-07" db="EMBL/GenBank/DDBJ databases">
        <authorList>
            <person name="Somerville V."/>
        </authorList>
    </citation>
    <scope>NUCLEOTIDE SEQUENCE</scope>
    <source>
        <strain evidence="4">NWC_2_2</strain>
    </source>
</reference>
<dbReference type="SUPFAM" id="SSF55729">
    <property type="entry name" value="Acyl-CoA N-acyltransferases (Nat)"/>
    <property type="match status" value="1"/>
</dbReference>
<dbReference type="InterPro" id="IPR051635">
    <property type="entry name" value="SNAT-like"/>
</dbReference>
<dbReference type="EMBL" id="CP031023">
    <property type="protein sequence ID" value="AZA16066.1"/>
    <property type="molecule type" value="Genomic_DNA"/>
</dbReference>
<keyword evidence="2" id="KW-0012">Acyltransferase</keyword>